<dbReference type="PANTHER" id="PTHR11839">
    <property type="entry name" value="UDP/ADP-SUGAR PYROPHOSPHATASE"/>
    <property type="match status" value="1"/>
</dbReference>
<reference evidence="16" key="1">
    <citation type="journal article" date="2024" name="Int. J. Syst. Evol. Microbiol.">
        <title>Methylomarinovum tepidoasis sp. nov., a moderately thermophilic methanotroph of the family Methylothermaceae isolated from a deep-sea hydrothermal field.</title>
        <authorList>
            <person name="Hirayama H."/>
            <person name="Takaki Y."/>
            <person name="Abe M."/>
            <person name="Miyazaki M."/>
            <person name="Uematsu K."/>
            <person name="Matsui Y."/>
            <person name="Takai K."/>
        </authorList>
    </citation>
    <scope>NUCLEOTIDE SEQUENCE [LARGE SCALE GENOMIC DNA]</scope>
    <source>
        <strain evidence="16">IN45</strain>
    </source>
</reference>
<name>A0AAU9CE39_9GAMM</name>
<dbReference type="PROSITE" id="PS51462">
    <property type="entry name" value="NUDIX"/>
    <property type="match status" value="1"/>
</dbReference>
<evidence type="ECO:0000256" key="1">
    <source>
        <dbReference type="ARBA" id="ARBA00001946"/>
    </source>
</evidence>
<comment type="similarity">
    <text evidence="2">Belongs to the Nudix hydrolase family. NudF subfamily.</text>
</comment>
<dbReference type="SUPFAM" id="SSF55811">
    <property type="entry name" value="Nudix"/>
    <property type="match status" value="1"/>
</dbReference>
<dbReference type="NCBIfam" id="TIGR00052">
    <property type="entry name" value="nudix-type nucleoside diphosphatase, YffH/AdpP family"/>
    <property type="match status" value="1"/>
</dbReference>
<proteinExistence type="inferred from homology"/>
<keyword evidence="16" id="KW-1185">Reference proteome</keyword>
<gene>
    <name evidence="15" type="ORF">MIN45_P0832</name>
</gene>
<evidence type="ECO:0000313" key="15">
    <source>
        <dbReference type="EMBL" id="BCX88463.1"/>
    </source>
</evidence>
<dbReference type="Proteomes" id="UP001321450">
    <property type="component" value="Chromosome"/>
</dbReference>
<comment type="function">
    <text evidence="8">Acts on ADP-mannose and ADP-glucose as well as ADP-ribose. Prevents glycogen biosynthesis. The reaction catalyzed by this enzyme is a limiting step of the gluconeogenic process.</text>
</comment>
<keyword evidence="7 13" id="KW-0460">Magnesium</keyword>
<dbReference type="Pfam" id="PF00293">
    <property type="entry name" value="NUDIX"/>
    <property type="match status" value="1"/>
</dbReference>
<evidence type="ECO:0000256" key="11">
    <source>
        <dbReference type="ARBA" id="ARBA00033056"/>
    </source>
</evidence>
<dbReference type="GO" id="GO:0005829">
    <property type="term" value="C:cytosol"/>
    <property type="evidence" value="ECO:0007669"/>
    <property type="project" value="TreeGrafter"/>
</dbReference>
<evidence type="ECO:0000256" key="9">
    <source>
        <dbReference type="ARBA" id="ARBA00030162"/>
    </source>
</evidence>
<dbReference type="InterPro" id="IPR020084">
    <property type="entry name" value="NUDIX_hydrolase_CS"/>
</dbReference>
<evidence type="ECO:0000256" key="13">
    <source>
        <dbReference type="PIRSR" id="PIRSR604385-2"/>
    </source>
</evidence>
<dbReference type="Gene3D" id="3.90.79.10">
    <property type="entry name" value="Nucleoside Triphosphate Pyrophosphohydrolase"/>
    <property type="match status" value="1"/>
</dbReference>
<evidence type="ECO:0000256" key="10">
    <source>
        <dbReference type="ARBA" id="ARBA00030308"/>
    </source>
</evidence>
<dbReference type="PANTHER" id="PTHR11839:SF5">
    <property type="entry name" value="ADP-RIBOSE PYROPHOSPHATASE"/>
    <property type="match status" value="1"/>
</dbReference>
<dbReference type="AlphaFoldDB" id="A0AAU9CE39"/>
<feature type="domain" description="Nudix hydrolase" evidence="14">
    <location>
        <begin position="44"/>
        <end position="182"/>
    </location>
</feature>
<evidence type="ECO:0000256" key="4">
    <source>
        <dbReference type="ARBA" id="ARBA00013297"/>
    </source>
</evidence>
<evidence type="ECO:0000256" key="2">
    <source>
        <dbReference type="ARBA" id="ARBA00007482"/>
    </source>
</evidence>
<dbReference type="RefSeq" id="WP_286293582.1">
    <property type="nucleotide sequence ID" value="NZ_AP024718.1"/>
</dbReference>
<keyword evidence="6 15" id="KW-0378">Hydrolase</keyword>
<dbReference type="GO" id="GO:0019144">
    <property type="term" value="F:ADP-sugar diphosphatase activity"/>
    <property type="evidence" value="ECO:0007669"/>
    <property type="project" value="TreeGrafter"/>
</dbReference>
<accession>A0AAU9CE39</accession>
<keyword evidence="5 13" id="KW-0479">Metal-binding</keyword>
<feature type="binding site" evidence="13">
    <location>
        <position position="153"/>
    </location>
    <ligand>
        <name>Mg(2+)</name>
        <dbReference type="ChEBI" id="CHEBI:18420"/>
        <label>1</label>
    </ligand>
</feature>
<dbReference type="GO" id="GO:0006753">
    <property type="term" value="P:nucleoside phosphate metabolic process"/>
    <property type="evidence" value="ECO:0007669"/>
    <property type="project" value="TreeGrafter"/>
</dbReference>
<dbReference type="InterPro" id="IPR004385">
    <property type="entry name" value="NDP_pyrophosphatase"/>
</dbReference>
<feature type="binding site" evidence="13">
    <location>
        <position position="105"/>
    </location>
    <ligand>
        <name>Mg(2+)</name>
        <dbReference type="ChEBI" id="CHEBI:18420"/>
        <label>1</label>
    </ligand>
</feature>
<evidence type="ECO:0000259" key="14">
    <source>
        <dbReference type="PROSITE" id="PS51462"/>
    </source>
</evidence>
<sequence length="204" mass="23128">MRYEYEILEEEVAYRGFFNLLRLKLRHRLFRGGWSRVLVRELFQRGNCVAVLPYDPRRDEVLLIEQFRVGPLKNGDPAWMLEIVAGAIEPGETPEEVAWRELQEECGCRARAMTPVTEFYTSPGGSSEKITLFWADVETEGAGGIHGLRCEDEDIRVHVLPFAAACAKVEGGEIDSAIPILALQWLALHREQLRPLSNPPGDRP</sequence>
<organism evidence="15 16">
    <name type="scientific">Methylomarinovum tepidoasis</name>
    <dbReference type="NCBI Taxonomy" id="2840183"/>
    <lineage>
        <taxon>Bacteria</taxon>
        <taxon>Pseudomonadati</taxon>
        <taxon>Pseudomonadota</taxon>
        <taxon>Gammaproteobacteria</taxon>
        <taxon>Methylococcales</taxon>
        <taxon>Methylothermaceae</taxon>
        <taxon>Methylomarinovum</taxon>
    </lineage>
</organism>
<dbReference type="GO" id="GO:0047631">
    <property type="term" value="F:ADP-ribose diphosphatase activity"/>
    <property type="evidence" value="ECO:0007669"/>
    <property type="project" value="UniProtKB-EC"/>
</dbReference>
<dbReference type="KEGG" id="meiy:MIN45_P0832"/>
<protein>
    <recommendedName>
        <fullName evidence="4">ADP-ribose pyrophosphatase</fullName>
        <ecNumber evidence="3">3.6.1.13</ecNumber>
    </recommendedName>
    <alternativeName>
        <fullName evidence="9">ADP-ribose diphosphatase</fullName>
    </alternativeName>
    <alternativeName>
        <fullName evidence="11">ADP-ribose phosphohydrolase</fullName>
    </alternativeName>
    <alternativeName>
        <fullName evidence="10">Adenosine diphosphoribose pyrophosphatase</fullName>
    </alternativeName>
</protein>
<comment type="catalytic activity">
    <reaction evidence="12">
        <text>ADP-D-ribose + H2O = D-ribose 5-phosphate + AMP + 2 H(+)</text>
        <dbReference type="Rhea" id="RHEA:10412"/>
        <dbReference type="ChEBI" id="CHEBI:15377"/>
        <dbReference type="ChEBI" id="CHEBI:15378"/>
        <dbReference type="ChEBI" id="CHEBI:57967"/>
        <dbReference type="ChEBI" id="CHEBI:78346"/>
        <dbReference type="ChEBI" id="CHEBI:456215"/>
        <dbReference type="EC" id="3.6.1.13"/>
    </reaction>
</comment>
<feature type="binding site" evidence="13">
    <location>
        <position position="101"/>
    </location>
    <ligand>
        <name>Mg(2+)</name>
        <dbReference type="ChEBI" id="CHEBI:18420"/>
        <label>1</label>
    </ligand>
</feature>
<dbReference type="GO" id="GO:0019693">
    <property type="term" value="P:ribose phosphate metabolic process"/>
    <property type="evidence" value="ECO:0007669"/>
    <property type="project" value="TreeGrafter"/>
</dbReference>
<evidence type="ECO:0000256" key="7">
    <source>
        <dbReference type="ARBA" id="ARBA00022842"/>
    </source>
</evidence>
<comment type="cofactor">
    <cofactor evidence="1 13">
        <name>Mg(2+)</name>
        <dbReference type="ChEBI" id="CHEBI:18420"/>
    </cofactor>
</comment>
<dbReference type="PROSITE" id="PS00893">
    <property type="entry name" value="NUDIX_BOX"/>
    <property type="match status" value="1"/>
</dbReference>
<dbReference type="InterPro" id="IPR000086">
    <property type="entry name" value="NUDIX_hydrolase_dom"/>
</dbReference>
<dbReference type="CDD" id="cd24155">
    <property type="entry name" value="NUDIX_ADPRase"/>
    <property type="match status" value="1"/>
</dbReference>
<feature type="binding site" evidence="13">
    <location>
        <position position="85"/>
    </location>
    <ligand>
        <name>Mg(2+)</name>
        <dbReference type="ChEBI" id="CHEBI:18420"/>
        <label>1</label>
    </ligand>
</feature>
<dbReference type="EC" id="3.6.1.13" evidence="3"/>
<evidence type="ECO:0000256" key="6">
    <source>
        <dbReference type="ARBA" id="ARBA00022801"/>
    </source>
</evidence>
<evidence type="ECO:0000256" key="3">
    <source>
        <dbReference type="ARBA" id="ARBA00012453"/>
    </source>
</evidence>
<dbReference type="EMBL" id="AP024718">
    <property type="protein sequence ID" value="BCX88463.1"/>
    <property type="molecule type" value="Genomic_DNA"/>
</dbReference>
<dbReference type="InterPro" id="IPR015797">
    <property type="entry name" value="NUDIX_hydrolase-like_dom_sf"/>
</dbReference>
<evidence type="ECO:0000256" key="8">
    <source>
        <dbReference type="ARBA" id="ARBA00025164"/>
    </source>
</evidence>
<dbReference type="GO" id="GO:0046872">
    <property type="term" value="F:metal ion binding"/>
    <property type="evidence" value="ECO:0007669"/>
    <property type="project" value="UniProtKB-KW"/>
</dbReference>
<evidence type="ECO:0000256" key="5">
    <source>
        <dbReference type="ARBA" id="ARBA00022723"/>
    </source>
</evidence>
<evidence type="ECO:0000256" key="12">
    <source>
        <dbReference type="ARBA" id="ARBA00049546"/>
    </source>
</evidence>
<evidence type="ECO:0000313" key="16">
    <source>
        <dbReference type="Proteomes" id="UP001321450"/>
    </source>
</evidence>